<evidence type="ECO:0000256" key="1">
    <source>
        <dbReference type="ARBA" id="ARBA00022737"/>
    </source>
</evidence>
<keyword evidence="10" id="KW-1185">Reference proteome</keyword>
<proteinExistence type="inferred from homology"/>
<dbReference type="InterPro" id="IPR025986">
    <property type="entry name" value="RPAP3-like_C"/>
</dbReference>
<evidence type="ECO:0000256" key="5">
    <source>
        <dbReference type="PROSITE-ProRule" id="PRU00339"/>
    </source>
</evidence>
<dbReference type="PROSITE" id="PS50005">
    <property type="entry name" value="TPR"/>
    <property type="match status" value="2"/>
</dbReference>
<comment type="caution">
    <text evidence="8">The sequence shown here is derived from an EMBL/GenBank/DDBJ whole genome shotgun (WGS) entry which is preliminary data.</text>
</comment>
<comment type="similarity">
    <text evidence="3">Belongs to the RPAP3 family.</text>
</comment>
<dbReference type="GO" id="GO:0101031">
    <property type="term" value="C:protein folding chaperone complex"/>
    <property type="evidence" value="ECO:0007669"/>
    <property type="project" value="TreeGrafter"/>
</dbReference>
<protein>
    <recommendedName>
        <fullName evidence="4">RNA polymerase II-associated protein 3</fullName>
    </recommendedName>
</protein>
<dbReference type="SUPFAM" id="SSF48452">
    <property type="entry name" value="TPR-like"/>
    <property type="match status" value="1"/>
</dbReference>
<feature type="region of interest" description="Disordered" evidence="6">
    <location>
        <begin position="294"/>
        <end position="362"/>
    </location>
</feature>
<accession>A0A267ELN8</accession>
<dbReference type="Proteomes" id="UP000215902">
    <property type="component" value="Unassembled WGS sequence"/>
</dbReference>
<evidence type="ECO:0000256" key="6">
    <source>
        <dbReference type="SAM" id="MobiDB-lite"/>
    </source>
</evidence>
<feature type="region of interest" description="Disordered" evidence="6">
    <location>
        <begin position="41"/>
        <end position="89"/>
    </location>
</feature>
<evidence type="ECO:0000313" key="9">
    <source>
        <dbReference type="EMBL" id="PAA64283.1"/>
    </source>
</evidence>
<organism evidence="8 10">
    <name type="scientific">Macrostomum lignano</name>
    <dbReference type="NCBI Taxonomy" id="282301"/>
    <lineage>
        <taxon>Eukaryota</taxon>
        <taxon>Metazoa</taxon>
        <taxon>Spiralia</taxon>
        <taxon>Lophotrochozoa</taxon>
        <taxon>Platyhelminthes</taxon>
        <taxon>Rhabditophora</taxon>
        <taxon>Macrostomorpha</taxon>
        <taxon>Macrostomida</taxon>
        <taxon>Macrostomidae</taxon>
        <taxon>Macrostomum</taxon>
    </lineage>
</organism>
<dbReference type="Gene3D" id="1.25.40.10">
    <property type="entry name" value="Tetratricopeptide repeat domain"/>
    <property type="match status" value="1"/>
</dbReference>
<dbReference type="InterPro" id="IPR019734">
    <property type="entry name" value="TPR_rpt"/>
</dbReference>
<feature type="domain" description="RNA-polymerase II-associated protein 3-like C-terminal" evidence="7">
    <location>
        <begin position="356"/>
        <end position="450"/>
    </location>
</feature>
<evidence type="ECO:0000256" key="2">
    <source>
        <dbReference type="ARBA" id="ARBA00022803"/>
    </source>
</evidence>
<dbReference type="InterPro" id="IPR051966">
    <property type="entry name" value="RPAP3"/>
</dbReference>
<dbReference type="SMART" id="SM00028">
    <property type="entry name" value="TPR"/>
    <property type="match status" value="3"/>
</dbReference>
<dbReference type="EMBL" id="NIVC01001936">
    <property type="protein sequence ID" value="PAA62460.1"/>
    <property type="molecule type" value="Genomic_DNA"/>
</dbReference>
<evidence type="ECO:0000256" key="3">
    <source>
        <dbReference type="ARBA" id="ARBA00038275"/>
    </source>
</evidence>
<gene>
    <name evidence="8" type="ORF">BOX15_Mlig030492g1</name>
    <name evidence="9" type="ORF">BOX15_Mlig032393g1</name>
</gene>
<feature type="compositionally biased region" description="Basic residues" evidence="6">
    <location>
        <begin position="67"/>
        <end position="77"/>
    </location>
</feature>
<evidence type="ECO:0000256" key="4">
    <source>
        <dbReference type="ARBA" id="ARBA00040133"/>
    </source>
</evidence>
<sequence>MDAKKFLELQGQIKQNNQDYLEFVSELDSWKAELDKRREKSLLNLQQQQQQQQNGSSENLPPVRNSLMKKKYKKKPKSKQEAAEQQQQQKKKIAAYDYKAWDKFDVDKACEEVDAAKPASDEEYETDEEWEEERRKQLAESKKAAGNEAFKAGKFEDAVELYTKATQLNPESAVYFCNRAMALLKLERFAAAEADCCSALELDAKMVKAYYRRGQARQKLGKLPDALRDLEEALALEPNNKALQSEVKQLRIDLHPEKYATGEVEPIFDKPVSQRSQKPLVRVPIQEVSAVKAAQVTPVATATSERTAKDESKTVQTEQPVLTAADQSSAQSGVTHSSSSKPPAAQQTQPEPLPAPPETPYQFKSAYRSLGRRDPLAFCTSVLCAVPPDRLPALIGESLESDALLDMAGAFQAGLSADPAIAPRVYQCLRLIADRVRRFATCVAFLSSGELGQLAQLISQLTGLLQPLTAAGDAQYDLTRLAAAYGVPHAV</sequence>
<reference evidence="8 10" key="1">
    <citation type="submission" date="2017-06" db="EMBL/GenBank/DDBJ databases">
        <title>A platform for efficient transgenesis in Macrostomum lignano, a flatworm model organism for stem cell research.</title>
        <authorList>
            <person name="Berezikov E."/>
        </authorList>
    </citation>
    <scope>NUCLEOTIDE SEQUENCE [LARGE SCALE GENOMIC DNA]</scope>
    <source>
        <strain evidence="8">DV1</strain>
        <tissue evidence="8">Whole organism</tissue>
    </source>
</reference>
<evidence type="ECO:0000313" key="10">
    <source>
        <dbReference type="Proteomes" id="UP000215902"/>
    </source>
</evidence>
<dbReference type="Pfam" id="PF13877">
    <property type="entry name" value="RPAP3_C"/>
    <property type="match status" value="1"/>
</dbReference>
<dbReference type="EMBL" id="NIVC01001767">
    <property type="protein sequence ID" value="PAA64283.1"/>
    <property type="molecule type" value="Genomic_DNA"/>
</dbReference>
<feature type="repeat" description="TPR" evidence="5">
    <location>
        <begin position="207"/>
        <end position="240"/>
    </location>
</feature>
<dbReference type="PANTHER" id="PTHR46423:SF1">
    <property type="entry name" value="RNA POLYMERASE II-ASSOCIATED PROTEIN 3"/>
    <property type="match status" value="1"/>
</dbReference>
<name>A0A267ELN8_9PLAT</name>
<feature type="repeat" description="TPR" evidence="5">
    <location>
        <begin position="139"/>
        <end position="172"/>
    </location>
</feature>
<feature type="compositionally biased region" description="Polar residues" evidence="6">
    <location>
        <begin position="314"/>
        <end position="341"/>
    </location>
</feature>
<dbReference type="PANTHER" id="PTHR46423">
    <property type="entry name" value="RNA POLYMERASE II-ASSOCIATED PROTEIN 3"/>
    <property type="match status" value="1"/>
</dbReference>
<dbReference type="InterPro" id="IPR011990">
    <property type="entry name" value="TPR-like_helical_dom_sf"/>
</dbReference>
<dbReference type="Pfam" id="PF00515">
    <property type="entry name" value="TPR_1"/>
    <property type="match status" value="1"/>
</dbReference>
<keyword evidence="2 5" id="KW-0802">TPR repeat</keyword>
<keyword evidence="1" id="KW-0677">Repeat</keyword>
<dbReference type="PROSITE" id="PS50293">
    <property type="entry name" value="TPR_REGION"/>
    <property type="match status" value="1"/>
</dbReference>
<dbReference type="Pfam" id="PF13414">
    <property type="entry name" value="TPR_11"/>
    <property type="match status" value="1"/>
</dbReference>
<dbReference type="OrthoDB" id="10038545at2759"/>
<evidence type="ECO:0000313" key="8">
    <source>
        <dbReference type="EMBL" id="PAA62460.1"/>
    </source>
</evidence>
<dbReference type="AlphaFoldDB" id="A0A267ELN8"/>
<evidence type="ECO:0000259" key="7">
    <source>
        <dbReference type="Pfam" id="PF13877"/>
    </source>
</evidence>
<dbReference type="STRING" id="282301.A0A267ELN8"/>